<name>A0A1W2CF36_9FLAO</name>
<gene>
    <name evidence="3" type="ORF">SAMN05660703_2939</name>
</gene>
<proteinExistence type="predicted"/>
<evidence type="ECO:0000313" key="4">
    <source>
        <dbReference type="Proteomes" id="UP000192360"/>
    </source>
</evidence>
<reference evidence="3 4" key="1">
    <citation type="submission" date="2017-04" db="EMBL/GenBank/DDBJ databases">
        <authorList>
            <person name="Afonso C.L."/>
            <person name="Miller P.J."/>
            <person name="Scott M.A."/>
            <person name="Spackman E."/>
            <person name="Goraichik I."/>
            <person name="Dimitrov K.M."/>
            <person name="Suarez D.L."/>
            <person name="Swayne D.E."/>
        </authorList>
    </citation>
    <scope>NUCLEOTIDE SEQUENCE [LARGE SCALE GENOMIC DNA]</scope>
    <source>
        <strain evidence="3 4">DSM 21164</strain>
    </source>
</reference>
<keyword evidence="2" id="KW-0472">Membrane</keyword>
<keyword evidence="2" id="KW-0812">Transmembrane</keyword>
<organism evidence="3 4">
    <name type="scientific">Cellulophaga tyrosinoxydans</name>
    <dbReference type="NCBI Taxonomy" id="504486"/>
    <lineage>
        <taxon>Bacteria</taxon>
        <taxon>Pseudomonadati</taxon>
        <taxon>Bacteroidota</taxon>
        <taxon>Flavobacteriia</taxon>
        <taxon>Flavobacteriales</taxon>
        <taxon>Flavobacteriaceae</taxon>
        <taxon>Cellulophaga</taxon>
    </lineage>
</organism>
<sequence length="195" mass="22588">MEQQQDLRKLFDEKRATESFQLKSGHKDRFLNRLDQELPKRSTSKWFVFKIAASVVVFIGFGFYWYSNLNIKNNPQTSVVDVQKENDKINTISLGDLSPDLKKIEQYYVATINLELAQLEVSDENKLLVDGYMERLAELNTEYQLLTKELNTIGPNDQTISALIQNLQLRLQLLKKLKEKLTELKSSKNETAISI</sequence>
<evidence type="ECO:0000313" key="3">
    <source>
        <dbReference type="EMBL" id="SMC83771.1"/>
    </source>
</evidence>
<dbReference type="RefSeq" id="WP_084062793.1">
    <property type="nucleotide sequence ID" value="NZ_FWXO01000006.1"/>
</dbReference>
<feature type="coiled-coil region" evidence="1">
    <location>
        <begin position="129"/>
        <end position="194"/>
    </location>
</feature>
<accession>A0A1W2CF36</accession>
<evidence type="ECO:0000256" key="2">
    <source>
        <dbReference type="SAM" id="Phobius"/>
    </source>
</evidence>
<feature type="transmembrane region" description="Helical" evidence="2">
    <location>
        <begin position="47"/>
        <end position="66"/>
    </location>
</feature>
<keyword evidence="1" id="KW-0175">Coiled coil</keyword>
<keyword evidence="2" id="KW-1133">Transmembrane helix</keyword>
<dbReference type="Proteomes" id="UP000192360">
    <property type="component" value="Unassembled WGS sequence"/>
</dbReference>
<evidence type="ECO:0000256" key="1">
    <source>
        <dbReference type="SAM" id="Coils"/>
    </source>
</evidence>
<protein>
    <submittedName>
        <fullName evidence="3">Uncharacterized protein</fullName>
    </submittedName>
</protein>
<dbReference type="OrthoDB" id="1441018at2"/>
<dbReference type="AlphaFoldDB" id="A0A1W2CF36"/>
<keyword evidence="4" id="KW-1185">Reference proteome</keyword>
<dbReference type="STRING" id="504486.SAMN05660703_2939"/>
<dbReference type="EMBL" id="FWXO01000006">
    <property type="protein sequence ID" value="SMC83771.1"/>
    <property type="molecule type" value="Genomic_DNA"/>
</dbReference>